<dbReference type="InterPro" id="IPR003495">
    <property type="entry name" value="CobW/HypB/UreG_nucleotide-bd"/>
</dbReference>
<dbReference type="RefSeq" id="WP_013195109.1">
    <property type="nucleotide sequence ID" value="NC_014253.1"/>
</dbReference>
<dbReference type="EMBL" id="CP002069">
    <property type="protein sequence ID" value="ADI74544.1"/>
    <property type="molecule type" value="Genomic_DNA"/>
</dbReference>
<dbReference type="PANTHER" id="PTHR13748:SF62">
    <property type="entry name" value="COBW DOMAIN-CONTAINING PROTEIN"/>
    <property type="match status" value="1"/>
</dbReference>
<dbReference type="GeneID" id="9347350"/>
<dbReference type="OrthoDB" id="359387at2157"/>
<evidence type="ECO:0000313" key="4">
    <source>
        <dbReference type="Proteomes" id="UP000000391"/>
    </source>
</evidence>
<feature type="region of interest" description="Disordered" evidence="1">
    <location>
        <begin position="337"/>
        <end position="357"/>
    </location>
</feature>
<dbReference type="KEGG" id="mev:Metev_1705"/>
<dbReference type="AlphaFoldDB" id="D7EB27"/>
<dbReference type="GO" id="GO:0005737">
    <property type="term" value="C:cytoplasm"/>
    <property type="evidence" value="ECO:0007669"/>
    <property type="project" value="TreeGrafter"/>
</dbReference>
<feature type="compositionally biased region" description="Polar residues" evidence="1">
    <location>
        <begin position="346"/>
        <end position="357"/>
    </location>
</feature>
<feature type="domain" description="CobW/HypB/UreG nucleotide-binding" evidence="2">
    <location>
        <begin position="3"/>
        <end position="178"/>
    </location>
</feature>
<dbReference type="SUPFAM" id="SSF52540">
    <property type="entry name" value="P-loop containing nucleoside triphosphate hydrolases"/>
    <property type="match status" value="1"/>
</dbReference>
<protein>
    <submittedName>
        <fullName evidence="3">Cobalamin synthesis protein P47K</fullName>
    </submittedName>
</protein>
<dbReference type="InterPro" id="IPR027417">
    <property type="entry name" value="P-loop_NTPase"/>
</dbReference>
<evidence type="ECO:0000256" key="1">
    <source>
        <dbReference type="SAM" id="MobiDB-lite"/>
    </source>
</evidence>
<dbReference type="Gene3D" id="3.40.50.300">
    <property type="entry name" value="P-loop containing nucleotide triphosphate hydrolases"/>
    <property type="match status" value="1"/>
</dbReference>
<dbReference type="InterPro" id="IPR051316">
    <property type="entry name" value="Zinc-reg_GTPase_activator"/>
</dbReference>
<dbReference type="HOGENOM" id="CLU_701348_0_0_2"/>
<accession>D7EB27</accession>
<dbReference type="PANTHER" id="PTHR13748">
    <property type="entry name" value="COBW-RELATED"/>
    <property type="match status" value="1"/>
</dbReference>
<reference evidence="3 4" key="1">
    <citation type="submission" date="2010-06" db="EMBL/GenBank/DDBJ databases">
        <title>Complete sequence chromosome of Methanohalobium evestigatum Z-7303.</title>
        <authorList>
            <consortium name="US DOE Joint Genome Institute"/>
            <person name="Lucas S."/>
            <person name="Copeland A."/>
            <person name="Lapidus A."/>
            <person name="Cheng J.-F."/>
            <person name="Bruce D."/>
            <person name="Goodwin L."/>
            <person name="Pitluck S."/>
            <person name="Saunders E."/>
            <person name="Detter J.C."/>
            <person name="Han C."/>
            <person name="Tapia R."/>
            <person name="Land M."/>
            <person name="Hauser L."/>
            <person name="Kyrpides N."/>
            <person name="Mikhailova N."/>
            <person name="Sieprawska-Lupa M."/>
            <person name="Whitman W.B."/>
            <person name="Anderson I."/>
            <person name="Woyke T."/>
        </authorList>
    </citation>
    <scope>NUCLEOTIDE SEQUENCE [LARGE SCALE GENOMIC DNA]</scope>
    <source>
        <strain evidence="4">ATCC BAA-1072 / DSM 3721 / NBRC 107634 / OCM 161 / Z-7303</strain>
    </source>
</reference>
<dbReference type="Pfam" id="PF02492">
    <property type="entry name" value="cobW"/>
    <property type="match status" value="1"/>
</dbReference>
<name>D7EB27_METEZ</name>
<proteinExistence type="predicted"/>
<dbReference type="Proteomes" id="UP000000391">
    <property type="component" value="Chromosome"/>
</dbReference>
<evidence type="ECO:0000259" key="2">
    <source>
        <dbReference type="Pfam" id="PF02492"/>
    </source>
</evidence>
<evidence type="ECO:0000313" key="3">
    <source>
        <dbReference type="EMBL" id="ADI74544.1"/>
    </source>
</evidence>
<dbReference type="STRING" id="644295.Metev_1705"/>
<gene>
    <name evidence="3" type="ordered locus">Metev_1705</name>
</gene>
<organism evidence="3 4">
    <name type="scientific">Methanohalobium evestigatum (strain ATCC BAA-1072 / DSM 3721 / NBRC 107634 / OCM 161 / Z-7303)</name>
    <dbReference type="NCBI Taxonomy" id="644295"/>
    <lineage>
        <taxon>Archaea</taxon>
        <taxon>Methanobacteriati</taxon>
        <taxon>Methanobacteriota</taxon>
        <taxon>Stenosarchaea group</taxon>
        <taxon>Methanomicrobia</taxon>
        <taxon>Methanosarcinales</taxon>
        <taxon>Methanosarcinaceae</taxon>
        <taxon>Methanohalobium</taxon>
    </lineage>
</organism>
<sequence length="357" mass="39847">MRIIIVGGFLGSGKTTSLLNLGKHLIDNGQKVAIIVNEIGEIGIDGDTITNSGIVTKEITNGCICCTLKINMEYTLENLNDELNPDTVIIEPTGLAFPNQIKQDLENMDIKNLSFAPIVTLVDGSRFKAEVDQIPKFILTQIEEADILGINKNDIADAENIENTRKFLKDKNPEAKILNFSAKHKDENFQNLINLLDENSNKHSLDGFEYKNSIDMSQVSMFSGEFTVFSKQLTSESSERIVNEIVNDIRYRVLNTSPDFIGHIKTSMEFSNKRIKSSVTSSNEDPQVEKSILENENIALPRLKFLAAVTGISEDELTDIVKNTISQNLENKNMNVEEKDSHCHSQNDANVIDSSYN</sequence>
<keyword evidence="4" id="KW-1185">Reference proteome</keyword>